<evidence type="ECO:0000313" key="4">
    <source>
        <dbReference type="EMBL" id="PTQ87379.1"/>
    </source>
</evidence>
<protein>
    <recommendedName>
        <fullName evidence="2">Curli production assembly/transport component CsgE</fullName>
    </recommendedName>
</protein>
<gene>
    <name evidence="4" type="ORF">C8N29_11926</name>
</gene>
<organism evidence="4 5">
    <name type="scientific">Agitococcus lubricus</name>
    <dbReference type="NCBI Taxonomy" id="1077255"/>
    <lineage>
        <taxon>Bacteria</taxon>
        <taxon>Pseudomonadati</taxon>
        <taxon>Pseudomonadota</taxon>
        <taxon>Gammaproteobacteria</taxon>
        <taxon>Moraxellales</taxon>
        <taxon>Moraxellaceae</taxon>
        <taxon>Agitococcus</taxon>
    </lineage>
</organism>
<dbReference type="AlphaFoldDB" id="A0A2T5IU27"/>
<evidence type="ECO:0000256" key="1">
    <source>
        <dbReference type="ARBA" id="ARBA00003989"/>
    </source>
</evidence>
<evidence type="ECO:0000313" key="5">
    <source>
        <dbReference type="Proteomes" id="UP000244223"/>
    </source>
</evidence>
<dbReference type="InterPro" id="IPR018900">
    <property type="entry name" value="Curli_CsgE"/>
</dbReference>
<accession>A0A2T5IU27</accession>
<sequence length="127" mass="14233">MCLLFSCIVSTHLHADVELNGLLLNQTRTFAGQAFYVAFVDNWQVLDSQGQYNLVIVERPSARSGSQISVKYGEQIIYQQVLHFNAQKAQRAGQAAASVVFERVMNEQVEQVLSTNPDMAQDEIKLN</sequence>
<comment type="caution">
    <text evidence="4">The sequence shown here is derived from an EMBL/GenBank/DDBJ whole genome shotgun (WGS) entry which is preliminary data.</text>
</comment>
<reference evidence="4 5" key="1">
    <citation type="submission" date="2018-04" db="EMBL/GenBank/DDBJ databases">
        <title>Genomic Encyclopedia of Archaeal and Bacterial Type Strains, Phase II (KMG-II): from individual species to whole genera.</title>
        <authorList>
            <person name="Goeker M."/>
        </authorList>
    </citation>
    <scope>NUCLEOTIDE SEQUENCE [LARGE SCALE GENOMIC DNA]</scope>
    <source>
        <strain evidence="4 5">DSM 5822</strain>
    </source>
</reference>
<dbReference type="RefSeq" id="WP_170107005.1">
    <property type="nucleotide sequence ID" value="NZ_QAON01000019.1"/>
</dbReference>
<evidence type="ECO:0000256" key="3">
    <source>
        <dbReference type="ARBA" id="ARBA00022729"/>
    </source>
</evidence>
<proteinExistence type="predicted"/>
<keyword evidence="3" id="KW-0732">Signal</keyword>
<comment type="function">
    <text evidence="1">May be involved in the biogenesis of curli organelles.</text>
</comment>
<name>A0A2T5IU27_9GAMM</name>
<dbReference type="Pfam" id="PF10627">
    <property type="entry name" value="CsgE"/>
    <property type="match status" value="1"/>
</dbReference>
<dbReference type="Proteomes" id="UP000244223">
    <property type="component" value="Unassembled WGS sequence"/>
</dbReference>
<evidence type="ECO:0000256" key="2">
    <source>
        <dbReference type="ARBA" id="ARBA00014024"/>
    </source>
</evidence>
<keyword evidence="5" id="KW-1185">Reference proteome</keyword>
<dbReference type="EMBL" id="QAON01000019">
    <property type="protein sequence ID" value="PTQ87379.1"/>
    <property type="molecule type" value="Genomic_DNA"/>
</dbReference>